<dbReference type="AlphaFoldDB" id="A0A9K3ITM5"/>
<comment type="caution">
    <text evidence="1">The sequence shown here is derived from an EMBL/GenBank/DDBJ whole genome shotgun (WGS) entry which is preliminary data.</text>
</comment>
<dbReference type="EMBL" id="MNCJ02000321">
    <property type="protein sequence ID" value="KAF5802783.1"/>
    <property type="molecule type" value="Genomic_DNA"/>
</dbReference>
<evidence type="ECO:0000313" key="2">
    <source>
        <dbReference type="Proteomes" id="UP000215914"/>
    </source>
</evidence>
<evidence type="ECO:0000313" key="1">
    <source>
        <dbReference type="EMBL" id="KAF5802783.1"/>
    </source>
</evidence>
<gene>
    <name evidence="1" type="ORF">HanXRQr2_Chr06g0263561</name>
</gene>
<sequence>MVWAVGCGFIEVKNRNRFVLFRKAMLWFEMDFGNGPRFSGLITVVPYTREMDRWY</sequence>
<accession>A0A9K3ITM5</accession>
<proteinExistence type="predicted"/>
<dbReference type="Proteomes" id="UP000215914">
    <property type="component" value="Unassembled WGS sequence"/>
</dbReference>
<reference evidence="1" key="1">
    <citation type="journal article" date="2017" name="Nature">
        <title>The sunflower genome provides insights into oil metabolism, flowering and Asterid evolution.</title>
        <authorList>
            <person name="Badouin H."/>
            <person name="Gouzy J."/>
            <person name="Grassa C.J."/>
            <person name="Murat F."/>
            <person name="Staton S.E."/>
            <person name="Cottret L."/>
            <person name="Lelandais-Briere C."/>
            <person name="Owens G.L."/>
            <person name="Carrere S."/>
            <person name="Mayjonade B."/>
            <person name="Legrand L."/>
            <person name="Gill N."/>
            <person name="Kane N.C."/>
            <person name="Bowers J.E."/>
            <person name="Hubner S."/>
            <person name="Bellec A."/>
            <person name="Berard A."/>
            <person name="Berges H."/>
            <person name="Blanchet N."/>
            <person name="Boniface M.C."/>
            <person name="Brunel D."/>
            <person name="Catrice O."/>
            <person name="Chaidir N."/>
            <person name="Claudel C."/>
            <person name="Donnadieu C."/>
            <person name="Faraut T."/>
            <person name="Fievet G."/>
            <person name="Helmstetter N."/>
            <person name="King M."/>
            <person name="Knapp S.J."/>
            <person name="Lai Z."/>
            <person name="Le Paslier M.C."/>
            <person name="Lippi Y."/>
            <person name="Lorenzon L."/>
            <person name="Mandel J.R."/>
            <person name="Marage G."/>
            <person name="Marchand G."/>
            <person name="Marquand E."/>
            <person name="Bret-Mestries E."/>
            <person name="Morien E."/>
            <person name="Nambeesan S."/>
            <person name="Nguyen T."/>
            <person name="Pegot-Espagnet P."/>
            <person name="Pouilly N."/>
            <person name="Raftis F."/>
            <person name="Sallet E."/>
            <person name="Schiex T."/>
            <person name="Thomas J."/>
            <person name="Vandecasteele C."/>
            <person name="Vares D."/>
            <person name="Vear F."/>
            <person name="Vautrin S."/>
            <person name="Crespi M."/>
            <person name="Mangin B."/>
            <person name="Burke J.M."/>
            <person name="Salse J."/>
            <person name="Munos S."/>
            <person name="Vincourt P."/>
            <person name="Rieseberg L.H."/>
            <person name="Langlade N.B."/>
        </authorList>
    </citation>
    <scope>NUCLEOTIDE SEQUENCE</scope>
    <source>
        <tissue evidence="1">Leaves</tissue>
    </source>
</reference>
<organism evidence="1 2">
    <name type="scientific">Helianthus annuus</name>
    <name type="common">Common sunflower</name>
    <dbReference type="NCBI Taxonomy" id="4232"/>
    <lineage>
        <taxon>Eukaryota</taxon>
        <taxon>Viridiplantae</taxon>
        <taxon>Streptophyta</taxon>
        <taxon>Embryophyta</taxon>
        <taxon>Tracheophyta</taxon>
        <taxon>Spermatophyta</taxon>
        <taxon>Magnoliopsida</taxon>
        <taxon>eudicotyledons</taxon>
        <taxon>Gunneridae</taxon>
        <taxon>Pentapetalae</taxon>
        <taxon>asterids</taxon>
        <taxon>campanulids</taxon>
        <taxon>Asterales</taxon>
        <taxon>Asteraceae</taxon>
        <taxon>Asteroideae</taxon>
        <taxon>Heliantheae alliance</taxon>
        <taxon>Heliantheae</taxon>
        <taxon>Helianthus</taxon>
    </lineage>
</organism>
<keyword evidence="2" id="KW-1185">Reference proteome</keyword>
<name>A0A9K3ITM5_HELAN</name>
<protein>
    <submittedName>
        <fullName evidence="1">Uncharacterized protein</fullName>
    </submittedName>
</protein>
<dbReference type="Gramene" id="mRNA:HanXRQr2_Chr06g0263561">
    <property type="protein sequence ID" value="CDS:HanXRQr2_Chr06g0263561.1"/>
    <property type="gene ID" value="HanXRQr2_Chr06g0263561"/>
</dbReference>
<reference evidence="1" key="2">
    <citation type="submission" date="2020-06" db="EMBL/GenBank/DDBJ databases">
        <title>Helianthus annuus Genome sequencing and assembly Release 2.</title>
        <authorList>
            <person name="Gouzy J."/>
            <person name="Langlade N."/>
            <person name="Munos S."/>
        </authorList>
    </citation>
    <scope>NUCLEOTIDE SEQUENCE</scope>
    <source>
        <tissue evidence="1">Leaves</tissue>
    </source>
</reference>